<dbReference type="Pfam" id="PF00905">
    <property type="entry name" value="Transpeptidase"/>
    <property type="match status" value="1"/>
</dbReference>
<feature type="domain" description="PASTA" evidence="3">
    <location>
        <begin position="230"/>
        <end position="292"/>
    </location>
</feature>
<evidence type="ECO:0000256" key="1">
    <source>
        <dbReference type="ARBA" id="ARBA00004370"/>
    </source>
</evidence>
<evidence type="ECO:0000259" key="3">
    <source>
        <dbReference type="PROSITE" id="PS51178"/>
    </source>
</evidence>
<dbReference type="PANTHER" id="PTHR30627">
    <property type="entry name" value="PEPTIDOGLYCAN D,D-TRANSPEPTIDASE"/>
    <property type="match status" value="1"/>
</dbReference>
<dbReference type="SUPFAM" id="SSF54184">
    <property type="entry name" value="Penicillin-binding protein 2x (pbp-2x), c-terminal domain"/>
    <property type="match status" value="1"/>
</dbReference>
<dbReference type="InterPro" id="IPR005543">
    <property type="entry name" value="PASTA_dom"/>
</dbReference>
<dbReference type="SMART" id="SM00740">
    <property type="entry name" value="PASTA"/>
    <property type="match status" value="1"/>
</dbReference>
<keyword evidence="2" id="KW-0472">Membrane</keyword>
<dbReference type="EMBL" id="JADCKC010000001">
    <property type="protein sequence ID" value="MBE5037033.1"/>
    <property type="molecule type" value="Genomic_DNA"/>
</dbReference>
<sequence length="300" mass="31968">MKGPRDCEKVSGAFAAFGRRLGVCLSIKGKSICCSAVNPARDDPKPVSAPWSKIPHRAGPVELASCSFGQSSKVSYLQMITAVAAIVNGGRLMEPYVVAEARDADGVLLWEKEPTVKRQVISEETSETMCLLMENVVATGTGQNASVAGYRVGGKSGTSQKLDSEDASARIASFVAVAPVEEPRLAVLVCLDEPHSWTTSGGSLSAPVCAEVLAKALPYLGIEPQYTEEEQQKLFAEVPDVTGWRAEAASLKLQEYGLTAHIDGDAERVVAQYPLPGVQVRKNSVVFLDTTGENDPTLEE</sequence>
<comment type="subcellular location">
    <subcellularLocation>
        <location evidence="1">Membrane</location>
    </subcellularLocation>
</comment>
<evidence type="ECO:0000313" key="5">
    <source>
        <dbReference type="Proteomes" id="UP000768567"/>
    </source>
</evidence>
<organism evidence="4 5">
    <name type="scientific">Gemmiger gallinarum</name>
    <dbReference type="NCBI Taxonomy" id="2779354"/>
    <lineage>
        <taxon>Bacteria</taxon>
        <taxon>Bacillati</taxon>
        <taxon>Bacillota</taxon>
        <taxon>Clostridia</taxon>
        <taxon>Eubacteriales</taxon>
        <taxon>Gemmiger</taxon>
    </lineage>
</organism>
<keyword evidence="5" id="KW-1185">Reference proteome</keyword>
<name>A0ABR9R1Q1_9FIRM</name>
<dbReference type="InterPro" id="IPR012338">
    <property type="entry name" value="Beta-lactam/transpept-like"/>
</dbReference>
<dbReference type="Gene3D" id="3.40.710.10">
    <property type="entry name" value="DD-peptidase/beta-lactamase superfamily"/>
    <property type="match status" value="1"/>
</dbReference>
<protein>
    <submittedName>
        <fullName evidence="4">PASTA domain-containing protein</fullName>
    </submittedName>
</protein>
<reference evidence="4 5" key="1">
    <citation type="submission" date="2020-10" db="EMBL/GenBank/DDBJ databases">
        <title>ChiBAC.</title>
        <authorList>
            <person name="Zenner C."/>
            <person name="Hitch T.C.A."/>
            <person name="Clavel T."/>
        </authorList>
    </citation>
    <scope>NUCLEOTIDE SEQUENCE [LARGE SCALE GENOMIC DNA]</scope>
    <source>
        <strain evidence="4 5">DSM 109015</strain>
    </source>
</reference>
<proteinExistence type="predicted"/>
<dbReference type="Pfam" id="PF03793">
    <property type="entry name" value="PASTA"/>
    <property type="match status" value="1"/>
</dbReference>
<evidence type="ECO:0000256" key="2">
    <source>
        <dbReference type="ARBA" id="ARBA00023136"/>
    </source>
</evidence>
<dbReference type="PROSITE" id="PS51178">
    <property type="entry name" value="PASTA"/>
    <property type="match status" value="1"/>
</dbReference>
<dbReference type="InterPro" id="IPR050515">
    <property type="entry name" value="Beta-lactam/transpept"/>
</dbReference>
<dbReference type="PANTHER" id="PTHR30627:SF1">
    <property type="entry name" value="PEPTIDOGLYCAN D,D-TRANSPEPTIDASE FTSI"/>
    <property type="match status" value="1"/>
</dbReference>
<dbReference type="Gene3D" id="3.30.10.20">
    <property type="match status" value="1"/>
</dbReference>
<dbReference type="SUPFAM" id="SSF56601">
    <property type="entry name" value="beta-lactamase/transpeptidase-like"/>
    <property type="match status" value="1"/>
</dbReference>
<comment type="caution">
    <text evidence="4">The sequence shown here is derived from an EMBL/GenBank/DDBJ whole genome shotgun (WGS) entry which is preliminary data.</text>
</comment>
<evidence type="ECO:0000313" key="4">
    <source>
        <dbReference type="EMBL" id="MBE5037033.1"/>
    </source>
</evidence>
<dbReference type="InterPro" id="IPR001460">
    <property type="entry name" value="PCN-bd_Tpept"/>
</dbReference>
<dbReference type="Proteomes" id="UP000768567">
    <property type="component" value="Unassembled WGS sequence"/>
</dbReference>
<gene>
    <name evidence="4" type="ORF">INF35_04440</name>
</gene>
<accession>A0ABR9R1Q1</accession>
<dbReference type="CDD" id="cd06576">
    <property type="entry name" value="PASTA_Pbp2x-like_1"/>
    <property type="match status" value="1"/>
</dbReference>